<dbReference type="EMBL" id="JACHWR010000002">
    <property type="protein sequence ID" value="MBB3042903.1"/>
    <property type="molecule type" value="Genomic_DNA"/>
</dbReference>
<comment type="caution">
    <text evidence="2">The sequence shown here is derived from an EMBL/GenBank/DDBJ whole genome shotgun (WGS) entry which is preliminary data.</text>
</comment>
<feature type="transmembrane region" description="Helical" evidence="1">
    <location>
        <begin position="6"/>
        <end position="32"/>
    </location>
</feature>
<reference evidence="2 3" key="1">
    <citation type="submission" date="2020-08" db="EMBL/GenBank/DDBJ databases">
        <title>Sequencing the genomes of 1000 actinobacteria strains.</title>
        <authorList>
            <person name="Klenk H.-P."/>
        </authorList>
    </citation>
    <scope>NUCLEOTIDE SEQUENCE [LARGE SCALE GENOMIC DNA]</scope>
    <source>
        <strain evidence="2 3">DSM 105498</strain>
    </source>
</reference>
<gene>
    <name evidence="2" type="ORF">FHU40_002721</name>
</gene>
<keyword evidence="1" id="KW-1133">Transmembrane helix</keyword>
<dbReference type="RefSeq" id="WP_183592817.1">
    <property type="nucleotide sequence ID" value="NZ_JACHWR010000002.1"/>
</dbReference>
<keyword evidence="3" id="KW-1185">Reference proteome</keyword>
<evidence type="ECO:0000256" key="1">
    <source>
        <dbReference type="SAM" id="Phobius"/>
    </source>
</evidence>
<keyword evidence="1" id="KW-0812">Transmembrane</keyword>
<sequence>MTDPQVWTLIGVFAASTFAMVGLASTTFLRVLRAEIDGLRGELLGEINSLGAEVTAGIRLLDKDISAIARRVFPDEP</sequence>
<name>A0A7W4Z1I7_9ACTN</name>
<dbReference type="AlphaFoldDB" id="A0A7W4Z1I7"/>
<evidence type="ECO:0000313" key="3">
    <source>
        <dbReference type="Proteomes" id="UP000589626"/>
    </source>
</evidence>
<proteinExistence type="predicted"/>
<accession>A0A7W4Z1I7</accession>
<keyword evidence="1" id="KW-0472">Membrane</keyword>
<evidence type="ECO:0000313" key="2">
    <source>
        <dbReference type="EMBL" id="MBB3042903.1"/>
    </source>
</evidence>
<dbReference type="Proteomes" id="UP000589626">
    <property type="component" value="Unassembled WGS sequence"/>
</dbReference>
<protein>
    <submittedName>
        <fullName evidence="2">Uncharacterized protein</fullName>
    </submittedName>
</protein>
<organism evidence="2 3">
    <name type="scientific">Nocardioides soli</name>
    <dbReference type="NCBI Taxonomy" id="1036020"/>
    <lineage>
        <taxon>Bacteria</taxon>
        <taxon>Bacillati</taxon>
        <taxon>Actinomycetota</taxon>
        <taxon>Actinomycetes</taxon>
        <taxon>Propionibacteriales</taxon>
        <taxon>Nocardioidaceae</taxon>
        <taxon>Nocardioides</taxon>
    </lineage>
</organism>